<dbReference type="EMBL" id="AP026867">
    <property type="protein sequence ID" value="BDS14604.1"/>
    <property type="molecule type" value="Genomic_DNA"/>
</dbReference>
<evidence type="ECO:0000313" key="2">
    <source>
        <dbReference type="Proteomes" id="UP001060919"/>
    </source>
</evidence>
<evidence type="ECO:0008006" key="3">
    <source>
        <dbReference type="Google" id="ProtNLM"/>
    </source>
</evidence>
<gene>
    <name evidence="1" type="ORF">AsAng_0053850</name>
</gene>
<protein>
    <recommendedName>
        <fullName evidence="3">Tetratricopeptide repeat protein</fullName>
    </recommendedName>
</protein>
<reference evidence="1" key="1">
    <citation type="submission" date="2022-09" db="EMBL/GenBank/DDBJ databases">
        <title>Aureispira anguillicida sp. nov., isolated from Leptocephalus of Japanese eel Anguilla japonica.</title>
        <authorList>
            <person name="Yuasa K."/>
            <person name="Mekata T."/>
            <person name="Ikunari K."/>
        </authorList>
    </citation>
    <scope>NUCLEOTIDE SEQUENCE</scope>
    <source>
        <strain evidence="1">EL160426</strain>
    </source>
</reference>
<dbReference type="SUPFAM" id="SSF48452">
    <property type="entry name" value="TPR-like"/>
    <property type="match status" value="1"/>
</dbReference>
<dbReference type="AlphaFoldDB" id="A0A916DUZ9"/>
<proteinExistence type="predicted"/>
<dbReference type="Proteomes" id="UP001060919">
    <property type="component" value="Chromosome"/>
</dbReference>
<dbReference type="KEGG" id="aup:AsAng_0053850"/>
<keyword evidence="2" id="KW-1185">Reference proteome</keyword>
<dbReference type="Gene3D" id="1.25.40.10">
    <property type="entry name" value="Tetratricopeptide repeat domain"/>
    <property type="match status" value="1"/>
</dbReference>
<name>A0A916DUZ9_9BACT</name>
<evidence type="ECO:0000313" key="1">
    <source>
        <dbReference type="EMBL" id="BDS14604.1"/>
    </source>
</evidence>
<sequence>MARWMQGSYLLLTLGIIWTNLLQAQCNSWEEHPKGIQSAKEAHQRYRDLFRAKQYEAAFPIWQALFQSVQMPKEAPSRHFKDGIKMYRVFAKKENIPTQKALLVDTIINLYQQMEICIGKNSQDKAWLGYSLYALKAKPALAVQALEEALVLGEDNTSSMVIVPLAQLTVYLYQKRVASFTKDYLTQLYYKLERLVEANQDEKNIYREKWMRAKQEFLRLQDELEEIWDCEFFEKQWQAAYLLDSNNRKQNSIILKKIKQKCGNTSMLYQRIEQHQEYLMINYCDGVLVDNLPLFRQGNHWEKQAASLSERGDSLQAKSYLKKAFILYEQAIEKRDSAMTDEERGRLCYRLAYKEYLAKDYIKARKFCRQATTYKTNWGAPYLLVGDMYASSLKLCQSGDPQNLSGRVVIWVALDEWRKAIKVDPKSREKAEKKIKTYKKYLPLIGEGFQASLKEGESYKVACWINQRTRVQFAQE</sequence>
<organism evidence="1 2">
    <name type="scientific">Aureispira anguillae</name>
    <dbReference type="NCBI Taxonomy" id="2864201"/>
    <lineage>
        <taxon>Bacteria</taxon>
        <taxon>Pseudomonadati</taxon>
        <taxon>Bacteroidota</taxon>
        <taxon>Saprospiria</taxon>
        <taxon>Saprospirales</taxon>
        <taxon>Saprospiraceae</taxon>
        <taxon>Aureispira</taxon>
    </lineage>
</organism>
<dbReference type="RefSeq" id="WP_264789823.1">
    <property type="nucleotide sequence ID" value="NZ_AP026867.1"/>
</dbReference>
<dbReference type="InterPro" id="IPR011990">
    <property type="entry name" value="TPR-like_helical_dom_sf"/>
</dbReference>
<accession>A0A916DUZ9</accession>